<reference evidence="2" key="1">
    <citation type="submission" date="2014-12" db="EMBL/GenBank/DDBJ databases">
        <title>Insight into the proteome of Arion vulgaris.</title>
        <authorList>
            <person name="Aradska J."/>
            <person name="Bulat T."/>
            <person name="Smidak R."/>
            <person name="Sarate P."/>
            <person name="Gangsoo J."/>
            <person name="Sialana F."/>
            <person name="Bilban M."/>
            <person name="Lubec G."/>
        </authorList>
    </citation>
    <scope>NUCLEOTIDE SEQUENCE</scope>
    <source>
        <tissue evidence="2">Skin</tissue>
    </source>
</reference>
<accession>A0A0B6YGM1</accession>
<evidence type="ECO:0000256" key="1">
    <source>
        <dbReference type="SAM" id="MobiDB-lite"/>
    </source>
</evidence>
<feature type="non-terminal residue" evidence="2">
    <location>
        <position position="1"/>
    </location>
</feature>
<feature type="non-terminal residue" evidence="2">
    <location>
        <position position="118"/>
    </location>
</feature>
<dbReference type="EMBL" id="HACG01007800">
    <property type="protein sequence ID" value="CEK54665.1"/>
    <property type="molecule type" value="Transcribed_RNA"/>
</dbReference>
<name>A0A0B6YGM1_9EUPU</name>
<sequence>KSCTSIYPPSATPSSVSKMSSSIASSCSVNLQGFGQFPTTSLDKLSFTPCYTKDIVQELRLQEAEMLASLEQGTSPSDGILGPSVLDSPMSISSGSSAPSIASSTLSPLESNTTSMFL</sequence>
<gene>
    <name evidence="2" type="primary">ORF23365</name>
</gene>
<proteinExistence type="predicted"/>
<dbReference type="AlphaFoldDB" id="A0A0B6YGM1"/>
<organism evidence="2">
    <name type="scientific">Arion vulgaris</name>
    <dbReference type="NCBI Taxonomy" id="1028688"/>
    <lineage>
        <taxon>Eukaryota</taxon>
        <taxon>Metazoa</taxon>
        <taxon>Spiralia</taxon>
        <taxon>Lophotrochozoa</taxon>
        <taxon>Mollusca</taxon>
        <taxon>Gastropoda</taxon>
        <taxon>Heterobranchia</taxon>
        <taxon>Euthyneura</taxon>
        <taxon>Panpulmonata</taxon>
        <taxon>Eupulmonata</taxon>
        <taxon>Stylommatophora</taxon>
        <taxon>Helicina</taxon>
        <taxon>Arionoidea</taxon>
        <taxon>Arionidae</taxon>
        <taxon>Arion</taxon>
    </lineage>
</organism>
<protein>
    <submittedName>
        <fullName evidence="2">Uncharacterized protein</fullName>
    </submittedName>
</protein>
<evidence type="ECO:0000313" key="2">
    <source>
        <dbReference type="EMBL" id="CEK54665.1"/>
    </source>
</evidence>
<feature type="compositionally biased region" description="Low complexity" evidence="1">
    <location>
        <begin position="88"/>
        <end position="109"/>
    </location>
</feature>
<feature type="region of interest" description="Disordered" evidence="1">
    <location>
        <begin position="71"/>
        <end position="118"/>
    </location>
</feature>